<evidence type="ECO:0000256" key="1">
    <source>
        <dbReference type="SAM" id="Phobius"/>
    </source>
</evidence>
<feature type="transmembrane region" description="Helical" evidence="1">
    <location>
        <begin position="114"/>
        <end position="135"/>
    </location>
</feature>
<dbReference type="Proteomes" id="UP000310200">
    <property type="component" value="Unassembled WGS sequence"/>
</dbReference>
<keyword evidence="1" id="KW-1133">Transmembrane helix</keyword>
<protein>
    <submittedName>
        <fullName evidence="2">Uncharacterized protein</fullName>
    </submittedName>
</protein>
<gene>
    <name evidence="2" type="ORF">DBV15_04832</name>
</gene>
<dbReference type="EMBL" id="QBLH01002377">
    <property type="protein sequence ID" value="TGZ48652.1"/>
    <property type="molecule type" value="Genomic_DNA"/>
</dbReference>
<evidence type="ECO:0000313" key="2">
    <source>
        <dbReference type="EMBL" id="TGZ48652.1"/>
    </source>
</evidence>
<reference evidence="2 3" key="1">
    <citation type="journal article" date="2019" name="Philos. Trans. R. Soc. Lond., B, Biol. Sci.">
        <title>Ant behaviour and brain gene expression of defending hosts depend on the ecological success of the intruding social parasite.</title>
        <authorList>
            <person name="Kaur R."/>
            <person name="Stoldt M."/>
            <person name="Jongepier E."/>
            <person name="Feldmeyer B."/>
            <person name="Menzel F."/>
            <person name="Bornberg-Bauer E."/>
            <person name="Foitzik S."/>
        </authorList>
    </citation>
    <scope>NUCLEOTIDE SEQUENCE [LARGE SCALE GENOMIC DNA]</scope>
    <source>
        <tissue evidence="2">Whole body</tissue>
    </source>
</reference>
<dbReference type="InterPro" id="IPR042351">
    <property type="entry name" value="C3orf18-like"/>
</dbReference>
<evidence type="ECO:0000313" key="3">
    <source>
        <dbReference type="Proteomes" id="UP000310200"/>
    </source>
</evidence>
<dbReference type="STRING" id="300112.A0A4S2KGR9"/>
<comment type="caution">
    <text evidence="2">The sequence shown here is derived from an EMBL/GenBank/DDBJ whole genome shotgun (WGS) entry which is preliminary data.</text>
</comment>
<name>A0A4S2KGR9_9HYME</name>
<proteinExistence type="predicted"/>
<sequence length="220" mass="25127">MHENNDTNDTREYNNATDVTESILYTILVNDLATVSPSMPSTVYNDSVPTTAYVELPQDSENNQRLWNLSKTAITLLSEPTAISHNTSRSTTTYTPTTTTESFDEFGPPEGVEYIFVPLGVVVSVIILSAVVLIVSRKRKLERLRHRLMPMYNFDPGEEEEDDWETELLDECYNTHQRRVCKIVFACDSREYLENKNQLILQQGYQSMDTEENAELFGGH</sequence>
<dbReference type="PANTHER" id="PTHR15868">
    <property type="entry name" value="SIMILAR TO RIKEN CDNA 6430571L13 GENE, SIMILAR TO G20 PROTEIN"/>
    <property type="match status" value="1"/>
</dbReference>
<keyword evidence="1" id="KW-0472">Membrane</keyword>
<dbReference type="PANTHER" id="PTHR15868:SF0">
    <property type="entry name" value="SIMILAR TO RIKEN CDNA 6430571L13 GENE_ SIMILAR TO G20 PROTEIN"/>
    <property type="match status" value="1"/>
</dbReference>
<keyword evidence="1" id="KW-0812">Transmembrane</keyword>
<organism evidence="2 3">
    <name type="scientific">Temnothorax longispinosus</name>
    <dbReference type="NCBI Taxonomy" id="300112"/>
    <lineage>
        <taxon>Eukaryota</taxon>
        <taxon>Metazoa</taxon>
        <taxon>Ecdysozoa</taxon>
        <taxon>Arthropoda</taxon>
        <taxon>Hexapoda</taxon>
        <taxon>Insecta</taxon>
        <taxon>Pterygota</taxon>
        <taxon>Neoptera</taxon>
        <taxon>Endopterygota</taxon>
        <taxon>Hymenoptera</taxon>
        <taxon>Apocrita</taxon>
        <taxon>Aculeata</taxon>
        <taxon>Formicoidea</taxon>
        <taxon>Formicidae</taxon>
        <taxon>Myrmicinae</taxon>
        <taxon>Temnothorax</taxon>
    </lineage>
</organism>
<keyword evidence="3" id="KW-1185">Reference proteome</keyword>
<dbReference type="AlphaFoldDB" id="A0A4S2KGR9"/>
<accession>A0A4S2KGR9</accession>